<evidence type="ECO:0000313" key="9">
    <source>
        <dbReference type="EMBL" id="RKX66304.1"/>
    </source>
</evidence>
<comment type="pathway">
    <text evidence="1 8">One-carbon metabolism; tetrahydrofolate interconversion.</text>
</comment>
<dbReference type="AlphaFoldDB" id="A0A660SAA9"/>
<evidence type="ECO:0000256" key="6">
    <source>
        <dbReference type="ARBA" id="ARBA00049033"/>
    </source>
</evidence>
<protein>
    <recommendedName>
        <fullName evidence="8">Formate--tetrahydrofolate ligase</fullName>
        <ecNumber evidence="8">6.3.4.3</ecNumber>
    </recommendedName>
    <alternativeName>
        <fullName evidence="8">Formyltetrahydrofolate synthetase</fullName>
        <shortName evidence="8">FHS</shortName>
        <shortName evidence="8">FTHFS</shortName>
    </alternativeName>
</protein>
<dbReference type="SUPFAM" id="SSF52540">
    <property type="entry name" value="P-loop containing nucleoside triphosphate hydrolases"/>
    <property type="match status" value="1"/>
</dbReference>
<proteinExistence type="inferred from homology"/>
<dbReference type="UniPathway" id="UPA00193"/>
<dbReference type="InterPro" id="IPR020628">
    <property type="entry name" value="Formate_THF_ligase_CS"/>
</dbReference>
<dbReference type="HAMAP" id="MF_01543">
    <property type="entry name" value="FTHFS"/>
    <property type="match status" value="1"/>
</dbReference>
<dbReference type="NCBIfam" id="NF010030">
    <property type="entry name" value="PRK13505.1"/>
    <property type="match status" value="1"/>
</dbReference>
<keyword evidence="2 8" id="KW-0554">One-carbon metabolism</keyword>
<feature type="binding site" evidence="8">
    <location>
        <begin position="65"/>
        <end position="72"/>
    </location>
    <ligand>
        <name>ATP</name>
        <dbReference type="ChEBI" id="CHEBI:30616"/>
    </ligand>
</feature>
<dbReference type="Proteomes" id="UP000282321">
    <property type="component" value="Unassembled WGS sequence"/>
</dbReference>
<evidence type="ECO:0000256" key="4">
    <source>
        <dbReference type="ARBA" id="ARBA00022741"/>
    </source>
</evidence>
<accession>A0A660SAA9</accession>
<comment type="catalytic activity">
    <reaction evidence="6 8">
        <text>(6S)-5,6,7,8-tetrahydrofolate + formate + ATP = (6R)-10-formyltetrahydrofolate + ADP + phosphate</text>
        <dbReference type="Rhea" id="RHEA:20221"/>
        <dbReference type="ChEBI" id="CHEBI:15740"/>
        <dbReference type="ChEBI" id="CHEBI:30616"/>
        <dbReference type="ChEBI" id="CHEBI:43474"/>
        <dbReference type="ChEBI" id="CHEBI:57453"/>
        <dbReference type="ChEBI" id="CHEBI:195366"/>
        <dbReference type="ChEBI" id="CHEBI:456216"/>
        <dbReference type="EC" id="6.3.4.3"/>
    </reaction>
</comment>
<dbReference type="EC" id="6.3.4.3" evidence="8"/>
<dbReference type="Gene3D" id="3.40.50.300">
    <property type="entry name" value="P-loop containing nucleotide triphosphate hydrolases"/>
    <property type="match status" value="1"/>
</dbReference>
<evidence type="ECO:0000256" key="3">
    <source>
        <dbReference type="ARBA" id="ARBA00022598"/>
    </source>
</evidence>
<dbReference type="InterPro" id="IPR000559">
    <property type="entry name" value="Formate_THF_ligase"/>
</dbReference>
<dbReference type="Gene3D" id="3.10.410.10">
    <property type="entry name" value="Formyltetrahydrofolate synthetase, domain 3"/>
    <property type="match status" value="1"/>
</dbReference>
<dbReference type="GO" id="GO:0005524">
    <property type="term" value="F:ATP binding"/>
    <property type="evidence" value="ECO:0007669"/>
    <property type="project" value="UniProtKB-UniRule"/>
</dbReference>
<dbReference type="GO" id="GO:0004329">
    <property type="term" value="F:formate-tetrahydrofolate ligase activity"/>
    <property type="evidence" value="ECO:0007669"/>
    <property type="project" value="UniProtKB-UniRule"/>
</dbReference>
<gene>
    <name evidence="8" type="primary">fhs</name>
    <name evidence="9" type="ORF">DRP44_04405</name>
</gene>
<evidence type="ECO:0000313" key="10">
    <source>
        <dbReference type="Proteomes" id="UP000282321"/>
    </source>
</evidence>
<evidence type="ECO:0000256" key="2">
    <source>
        <dbReference type="ARBA" id="ARBA00022563"/>
    </source>
</evidence>
<dbReference type="PROSITE" id="PS00721">
    <property type="entry name" value="FTHFS_1"/>
    <property type="match status" value="1"/>
</dbReference>
<organism evidence="9 10">
    <name type="scientific">candidate division TA06 bacterium</name>
    <dbReference type="NCBI Taxonomy" id="2250710"/>
    <lineage>
        <taxon>Bacteria</taxon>
        <taxon>Bacteria division TA06</taxon>
    </lineage>
</organism>
<dbReference type="FunFam" id="3.30.1510.10:FF:000001">
    <property type="entry name" value="Formate--tetrahydrofolate ligase"/>
    <property type="match status" value="1"/>
</dbReference>
<keyword evidence="5 8" id="KW-0067">ATP-binding</keyword>
<dbReference type="EMBL" id="QNBC01000048">
    <property type="protein sequence ID" value="RKX66304.1"/>
    <property type="molecule type" value="Genomic_DNA"/>
</dbReference>
<keyword evidence="4 8" id="KW-0547">Nucleotide-binding</keyword>
<evidence type="ECO:0000256" key="7">
    <source>
        <dbReference type="ARBA" id="ARBA00061363"/>
    </source>
</evidence>
<comment type="similarity">
    <text evidence="7 8">Belongs to the formate--tetrahydrofolate ligase family.</text>
</comment>
<dbReference type="InterPro" id="IPR027417">
    <property type="entry name" value="P-loop_NTPase"/>
</dbReference>
<name>A0A660SAA9_UNCT6</name>
<reference evidence="9 10" key="1">
    <citation type="submission" date="2018-06" db="EMBL/GenBank/DDBJ databases">
        <title>Extensive metabolic versatility and redundancy in microbially diverse, dynamic hydrothermal sediments.</title>
        <authorList>
            <person name="Dombrowski N."/>
            <person name="Teske A."/>
            <person name="Baker B.J."/>
        </authorList>
    </citation>
    <scope>NUCLEOTIDE SEQUENCE [LARGE SCALE GENOMIC DNA]</scope>
    <source>
        <strain evidence="9">B35_G9</strain>
    </source>
</reference>
<dbReference type="Gene3D" id="3.30.1510.10">
    <property type="entry name" value="Domain 2, N(10)-formyltetrahydrofolate synthetase"/>
    <property type="match status" value="1"/>
</dbReference>
<evidence type="ECO:0000256" key="1">
    <source>
        <dbReference type="ARBA" id="ARBA00004777"/>
    </source>
</evidence>
<dbReference type="Pfam" id="PF01268">
    <property type="entry name" value="FTHFS"/>
    <property type="match status" value="1"/>
</dbReference>
<evidence type="ECO:0000256" key="8">
    <source>
        <dbReference type="HAMAP-Rule" id="MF_01543"/>
    </source>
</evidence>
<comment type="caution">
    <text evidence="9">The sequence shown here is derived from an EMBL/GenBank/DDBJ whole genome shotgun (WGS) entry which is preliminary data.</text>
</comment>
<dbReference type="GO" id="GO:0035999">
    <property type="term" value="P:tetrahydrofolate interconversion"/>
    <property type="evidence" value="ECO:0007669"/>
    <property type="project" value="UniProtKB-UniRule"/>
</dbReference>
<keyword evidence="3 8" id="KW-0436">Ligase</keyword>
<sequence length="545" mass="59297">MKSDVEIAESTRLLPITEIAGNLGISNDTIYQCGKYKAKIPLSFINSLKDNKEGKVVVVTAMTPTKFGEGKTMISIATSMALNKMGKSSVVTLREPSLGPVFGIKGGAAGGGYSQVLPMEDINLHFTGDIHAITTANNLISAVLDNHLHNGNDLNLDTRNIYWKRAMDMNERALRHVVVGLGGRSNGYPREEGFIISAASEIMAILSLSKSISEVKERTDKILLGFTTDKKPVLARDMHISGAIATILKDALMPNLVQTIEHTPAIIHTGPFANIAHGTNSILATYMANKLSDYTVVETGFGSDLGFEKFVDLVTRYHNFPINAAVLVVTVRAMKFHGNDDIKTGFENVKHHINNIRNFGIKPVVAVNVFDNDTKEELELVKSLLNDIDVDFAFSTAHKDGSKGAMELASVVAKVADDSDGKFKRHYTNEMSIPEKIESVAKNVYGAAGVIYARHVKRTLARLQDMEFCKLPICIAKTQMSISDNPNKKGKPEPFMLNINKINISSGAGFIVPIAGEIMLMPGLPKKPSAEIIDIDDNGKISGLF</sequence>
<evidence type="ECO:0000256" key="5">
    <source>
        <dbReference type="ARBA" id="ARBA00022840"/>
    </source>
</evidence>